<keyword evidence="5" id="KW-0812">Transmembrane</keyword>
<name>A0A915DPG5_9BILA</name>
<dbReference type="PANTHER" id="PTHR21645">
    <property type="entry name" value="GLYCOSYLTRANSFERASE FAMILY 92 PROTEIN"/>
    <property type="match status" value="1"/>
</dbReference>
<evidence type="ECO:0000256" key="3">
    <source>
        <dbReference type="ARBA" id="ARBA00022676"/>
    </source>
</evidence>
<evidence type="ECO:0000256" key="4">
    <source>
        <dbReference type="ARBA" id="ARBA00022679"/>
    </source>
</evidence>
<evidence type="ECO:0000256" key="7">
    <source>
        <dbReference type="ARBA" id="ARBA00023136"/>
    </source>
</evidence>
<dbReference type="GO" id="GO:0016020">
    <property type="term" value="C:membrane"/>
    <property type="evidence" value="ECO:0007669"/>
    <property type="project" value="UniProtKB-SubCell"/>
</dbReference>
<organism evidence="9 10">
    <name type="scientific">Ditylenchus dipsaci</name>
    <dbReference type="NCBI Taxonomy" id="166011"/>
    <lineage>
        <taxon>Eukaryota</taxon>
        <taxon>Metazoa</taxon>
        <taxon>Ecdysozoa</taxon>
        <taxon>Nematoda</taxon>
        <taxon>Chromadorea</taxon>
        <taxon>Rhabditida</taxon>
        <taxon>Tylenchina</taxon>
        <taxon>Tylenchomorpha</taxon>
        <taxon>Sphaerularioidea</taxon>
        <taxon>Anguinidae</taxon>
        <taxon>Anguininae</taxon>
        <taxon>Ditylenchus</taxon>
    </lineage>
</organism>
<dbReference type="InterPro" id="IPR052012">
    <property type="entry name" value="GTase_92"/>
</dbReference>
<comment type="similarity">
    <text evidence="2 8">Belongs to the glycosyltransferase 92 family.</text>
</comment>
<keyword evidence="6" id="KW-1133">Transmembrane helix</keyword>
<sequence>MLHCPLPMMLTVEERRDLKTGIGFSTSSAVQIHPTDLSNYPKRLLVLCLGQIFGFEQPQVLLSALELHRQLGVNLVVVYIHTIHSQVLHLLREYSARYPNYLDIRASVELPKPLDMLFDPNVEVDGMFKAFIQHECLYEFRESAEYVGLLEVQDIILPQTCPLGYGLEEVTRMHPQLSIFQLDTFAGTYVEVRMKYLNRQEAKRNSTMHTVIKIVDVGLEHIQDIDLNNSLWSWINPDLRKQLSIQLENNNTNFEWFGNSGDQNIISAADSVHARQLRNSTAYLEYYPHHCSECSYKCCCTQEVLDHEVTTNHEVDRNKEINRYMDKICTRIYKDCLLGAENGYDAIFAHKLSNANNCRATEISDGAVSISAGRCVNVATHHEEEKLIMWISHWCLLQAKDLQDETEESVQVILKLRLIKTLYFCPSHTSAFNKVVTASPDSSKQLPSSNIEISEDDSEPSLIEINTVGQSYEATCSICGVIVRSHANSKHLQIKMACPISECEFESFKFAEIPKHLKVFYFDPAVPMSKGPCDGKKSNSRRLKIVRSKHSSDHHADQKRQIMVVVLRNWTSNAHQQPNSSHQKVDYRFFNIEPMIPKKALKLSLPENHHIPIPQLNHFPSQNKAPIVEQVNECETGKINQISSQWRAIQMCA</sequence>
<dbReference type="Proteomes" id="UP000887574">
    <property type="component" value="Unplaced"/>
</dbReference>
<proteinExistence type="inferred from homology"/>
<evidence type="ECO:0000256" key="2">
    <source>
        <dbReference type="ARBA" id="ARBA00007647"/>
    </source>
</evidence>
<dbReference type="InterPro" id="IPR008166">
    <property type="entry name" value="Glyco_transf_92"/>
</dbReference>
<comment type="subcellular location">
    <subcellularLocation>
        <location evidence="1">Membrane</location>
        <topology evidence="1">Single-pass membrane protein</topology>
    </subcellularLocation>
</comment>
<dbReference type="GO" id="GO:0016757">
    <property type="term" value="F:glycosyltransferase activity"/>
    <property type="evidence" value="ECO:0007669"/>
    <property type="project" value="UniProtKB-UniRule"/>
</dbReference>
<accession>A0A915DPG5</accession>
<evidence type="ECO:0000313" key="10">
    <source>
        <dbReference type="WBParaSite" id="jg21741.2"/>
    </source>
</evidence>
<keyword evidence="9" id="KW-1185">Reference proteome</keyword>
<evidence type="ECO:0000313" key="9">
    <source>
        <dbReference type="Proteomes" id="UP000887574"/>
    </source>
</evidence>
<reference evidence="10" key="1">
    <citation type="submission" date="2022-11" db="UniProtKB">
        <authorList>
            <consortium name="WormBaseParasite"/>
        </authorList>
    </citation>
    <scope>IDENTIFICATION</scope>
</reference>
<keyword evidence="4 8" id="KW-0808">Transferase</keyword>
<evidence type="ECO:0000256" key="8">
    <source>
        <dbReference type="RuleBase" id="RU366017"/>
    </source>
</evidence>
<evidence type="ECO:0000256" key="6">
    <source>
        <dbReference type="ARBA" id="ARBA00022989"/>
    </source>
</evidence>
<dbReference type="PANTHER" id="PTHR21645:SF22">
    <property type="entry name" value="GLYCOSYLTRANSFERASE FAMILY 92 PROTEIN"/>
    <property type="match status" value="1"/>
</dbReference>
<protein>
    <recommendedName>
        <fullName evidence="8">Glycosyltransferase family 92 protein</fullName>
        <ecNumber evidence="8">2.4.1.-</ecNumber>
    </recommendedName>
</protein>
<dbReference type="AlphaFoldDB" id="A0A915DPG5"/>
<keyword evidence="7" id="KW-0472">Membrane</keyword>
<evidence type="ECO:0000256" key="1">
    <source>
        <dbReference type="ARBA" id="ARBA00004167"/>
    </source>
</evidence>
<dbReference type="WBParaSite" id="jg21741.2">
    <property type="protein sequence ID" value="jg21741.2"/>
    <property type="gene ID" value="jg21741"/>
</dbReference>
<evidence type="ECO:0000256" key="5">
    <source>
        <dbReference type="ARBA" id="ARBA00022692"/>
    </source>
</evidence>
<keyword evidence="3 8" id="KW-0328">Glycosyltransferase</keyword>
<dbReference type="EC" id="2.4.1.-" evidence="8"/>
<dbReference type="Pfam" id="PF01697">
    <property type="entry name" value="Glyco_transf_92"/>
    <property type="match status" value="1"/>
</dbReference>